<keyword evidence="6" id="KW-1185">Reference proteome</keyword>
<dbReference type="PRINTS" id="PR00081">
    <property type="entry name" value="GDHRDH"/>
</dbReference>
<dbReference type="CDD" id="cd05233">
    <property type="entry name" value="SDR_c"/>
    <property type="match status" value="1"/>
</dbReference>
<dbReference type="EMBL" id="JAVDPF010000016">
    <property type="protein sequence ID" value="KAL1876126.1"/>
    <property type="molecule type" value="Genomic_DNA"/>
</dbReference>
<evidence type="ECO:0000313" key="6">
    <source>
        <dbReference type="Proteomes" id="UP001583193"/>
    </source>
</evidence>
<dbReference type="SUPFAM" id="SSF51735">
    <property type="entry name" value="NAD(P)-binding Rossmann-fold domains"/>
    <property type="match status" value="1"/>
</dbReference>
<evidence type="ECO:0000256" key="2">
    <source>
        <dbReference type="ARBA" id="ARBA00022857"/>
    </source>
</evidence>
<keyword evidence="2" id="KW-0521">NADP</keyword>
<comment type="caution">
    <text evidence="5">The sequence shown here is derived from an EMBL/GenBank/DDBJ whole genome shotgun (WGS) entry which is preliminary data.</text>
</comment>
<dbReference type="PRINTS" id="PR00080">
    <property type="entry name" value="SDRFAMILY"/>
</dbReference>
<dbReference type="Pfam" id="PF00106">
    <property type="entry name" value="adh_short"/>
    <property type="match status" value="1"/>
</dbReference>
<evidence type="ECO:0000313" key="5">
    <source>
        <dbReference type="EMBL" id="KAL1876126.1"/>
    </source>
</evidence>
<dbReference type="InterPro" id="IPR036291">
    <property type="entry name" value="NAD(P)-bd_dom_sf"/>
</dbReference>
<evidence type="ECO:0000256" key="4">
    <source>
        <dbReference type="RuleBase" id="RU000363"/>
    </source>
</evidence>
<evidence type="ECO:0000256" key="3">
    <source>
        <dbReference type="ARBA" id="ARBA00023002"/>
    </source>
</evidence>
<dbReference type="Gene3D" id="3.40.50.720">
    <property type="entry name" value="NAD(P)-binding Rossmann-like Domain"/>
    <property type="match status" value="1"/>
</dbReference>
<dbReference type="Pfam" id="PF13561">
    <property type="entry name" value="adh_short_C2"/>
    <property type="match status" value="2"/>
</dbReference>
<comment type="similarity">
    <text evidence="1 4">Belongs to the short-chain dehydrogenases/reductases (SDR) family.</text>
</comment>
<protein>
    <submittedName>
        <fullName evidence="5">Uncharacterized protein</fullName>
    </submittedName>
</protein>
<dbReference type="InterPro" id="IPR002347">
    <property type="entry name" value="SDR_fam"/>
</dbReference>
<organism evidence="5 6">
    <name type="scientific">Paecilomyces lecythidis</name>
    <dbReference type="NCBI Taxonomy" id="3004212"/>
    <lineage>
        <taxon>Eukaryota</taxon>
        <taxon>Fungi</taxon>
        <taxon>Dikarya</taxon>
        <taxon>Ascomycota</taxon>
        <taxon>Pezizomycotina</taxon>
        <taxon>Eurotiomycetes</taxon>
        <taxon>Eurotiomycetidae</taxon>
        <taxon>Eurotiales</taxon>
        <taxon>Thermoascaceae</taxon>
        <taxon>Paecilomyces</taxon>
    </lineage>
</organism>
<dbReference type="InterPro" id="IPR020904">
    <property type="entry name" value="Sc_DH/Rdtase_CS"/>
</dbReference>
<dbReference type="PROSITE" id="PS00061">
    <property type="entry name" value="ADH_SHORT"/>
    <property type="match status" value="1"/>
</dbReference>
<dbReference type="PANTHER" id="PTHR24321:SF8">
    <property type="entry name" value="ESTRADIOL 17-BETA-DEHYDROGENASE 8-RELATED"/>
    <property type="match status" value="1"/>
</dbReference>
<proteinExistence type="inferred from homology"/>
<accession>A0ABR3XJH7</accession>
<sequence>MSSFEGKVIAITGAASGMGLATAKLVADQGALVSLADINGTALQEAVMTLAHPERHISTIVDVSRSEAVDEWIEITVRRLGRLDGAVNMAGVISPAKPLAELTNDAWDFTFSVNTRGVFFCLRAQLRAMTRGGSIVSHYWFSLETVQSSIDTQVSAASVFGQFGAAGNAPYCASKAAVIGLTRTAAKEHQHIRVNCVSPGMSRALIPRSHWSLDLIIDRILGSVNTPMSASEDPEHVKNGLQVTAQKRRAEPIEVAHVIAFLLSDASSFVTGAVYNVDGGWVC</sequence>
<evidence type="ECO:0000256" key="1">
    <source>
        <dbReference type="ARBA" id="ARBA00006484"/>
    </source>
</evidence>
<dbReference type="Proteomes" id="UP001583193">
    <property type="component" value="Unassembled WGS sequence"/>
</dbReference>
<dbReference type="PANTHER" id="PTHR24321">
    <property type="entry name" value="DEHYDROGENASES, SHORT CHAIN"/>
    <property type="match status" value="1"/>
</dbReference>
<keyword evidence="3" id="KW-0560">Oxidoreductase</keyword>
<reference evidence="5 6" key="1">
    <citation type="journal article" date="2024" name="IMA Fungus">
        <title>IMA Genome - F19 : A genome assembly and annotation guide to empower mycologists, including annotated draft genome sequences of Ceratocystis pirilliformis, Diaporthe australafricana, Fusarium ophioides, Paecilomyces lecythidis, and Sporothrix stenoceras.</title>
        <authorList>
            <person name="Aylward J."/>
            <person name="Wilson A.M."/>
            <person name="Visagie C.M."/>
            <person name="Spraker J."/>
            <person name="Barnes I."/>
            <person name="Buitendag C."/>
            <person name="Ceriani C."/>
            <person name="Del Mar Angel L."/>
            <person name="du Plessis D."/>
            <person name="Fuchs T."/>
            <person name="Gasser K."/>
            <person name="Kramer D."/>
            <person name="Li W."/>
            <person name="Munsamy K."/>
            <person name="Piso A."/>
            <person name="Price J.L."/>
            <person name="Sonnekus B."/>
            <person name="Thomas C."/>
            <person name="van der Nest A."/>
            <person name="van Dijk A."/>
            <person name="van Heerden A."/>
            <person name="van Vuuren N."/>
            <person name="Yilmaz N."/>
            <person name="Duong T.A."/>
            <person name="van der Merwe N.A."/>
            <person name="Wingfield M.J."/>
            <person name="Wingfield B.D."/>
        </authorList>
    </citation>
    <scope>NUCLEOTIDE SEQUENCE [LARGE SCALE GENOMIC DNA]</scope>
    <source>
        <strain evidence="5 6">CMW 18167</strain>
    </source>
</reference>
<name>A0ABR3XJH7_9EURO</name>
<gene>
    <name evidence="5" type="ORF">Plec18167_005389</name>
</gene>